<name>A0AAV9UZ78_9PEZI</name>
<dbReference type="Proteomes" id="UP001373714">
    <property type="component" value="Unassembled WGS sequence"/>
</dbReference>
<dbReference type="InterPro" id="IPR051694">
    <property type="entry name" value="Immunoregulatory_rcpt-like"/>
</dbReference>
<organism evidence="8 9">
    <name type="scientific">Orbilia blumenaviensis</name>
    <dbReference type="NCBI Taxonomy" id="1796055"/>
    <lineage>
        <taxon>Eukaryota</taxon>
        <taxon>Fungi</taxon>
        <taxon>Dikarya</taxon>
        <taxon>Ascomycota</taxon>
        <taxon>Pezizomycotina</taxon>
        <taxon>Orbiliomycetes</taxon>
        <taxon>Orbiliales</taxon>
        <taxon>Orbiliaceae</taxon>
        <taxon>Orbilia</taxon>
    </lineage>
</organism>
<evidence type="ECO:0000256" key="7">
    <source>
        <dbReference type="SAM" id="SignalP"/>
    </source>
</evidence>
<dbReference type="GO" id="GO:0016020">
    <property type="term" value="C:membrane"/>
    <property type="evidence" value="ECO:0007669"/>
    <property type="project" value="UniProtKB-SubCell"/>
</dbReference>
<proteinExistence type="predicted"/>
<evidence type="ECO:0000256" key="1">
    <source>
        <dbReference type="ARBA" id="ARBA00004167"/>
    </source>
</evidence>
<evidence type="ECO:0000256" key="2">
    <source>
        <dbReference type="ARBA" id="ARBA00022692"/>
    </source>
</evidence>
<evidence type="ECO:0000313" key="8">
    <source>
        <dbReference type="EMBL" id="KAK6352418.1"/>
    </source>
</evidence>
<comment type="caution">
    <text evidence="8">The sequence shown here is derived from an EMBL/GenBank/DDBJ whole genome shotgun (WGS) entry which is preliminary data.</text>
</comment>
<dbReference type="EMBL" id="JAVHNS010000006">
    <property type="protein sequence ID" value="KAK6352418.1"/>
    <property type="molecule type" value="Genomic_DNA"/>
</dbReference>
<dbReference type="GO" id="GO:0071944">
    <property type="term" value="C:cell periphery"/>
    <property type="evidence" value="ECO:0007669"/>
    <property type="project" value="UniProtKB-ARBA"/>
</dbReference>
<keyword evidence="4 6" id="KW-0472">Membrane</keyword>
<sequence>MRPSAVLSALALSSSLVAAQNGQNTINFSTIEVFSDLKRCLKGVFSVDYGINGGRPVQKEIGCETNDCICRADTLQDAISTAGLLAQSACSNSIDRLTATSILQQYCIDKGITAGVPTPTDAIGSARFLPPSVSSTPTPTPVVETKNIISTVSGSPVTILSTVTTIPEQTSSPQETKNGSSGGSNIGTIAGGVVGGLAVLGAIAGFLIWFLRRKRNNSYSSGEQGAPPSYEKDYQANQMGGMEMDSRQVGGIQSYSDRP</sequence>
<feature type="compositionally biased region" description="Polar residues" evidence="5">
    <location>
        <begin position="164"/>
        <end position="177"/>
    </location>
</feature>
<keyword evidence="2 6" id="KW-0812">Transmembrane</keyword>
<feature type="chain" id="PRO_5043474457" evidence="7">
    <location>
        <begin position="20"/>
        <end position="259"/>
    </location>
</feature>
<dbReference type="CDD" id="cd12087">
    <property type="entry name" value="TM_EGFR-like"/>
    <property type="match status" value="1"/>
</dbReference>
<dbReference type="PANTHER" id="PTHR15549:SF26">
    <property type="entry name" value="AXIAL BUDDING PATTERN PROTEIN 2-RELATED"/>
    <property type="match status" value="1"/>
</dbReference>
<protein>
    <submittedName>
        <fullName evidence="8">Uncharacterized protein</fullName>
    </submittedName>
</protein>
<evidence type="ECO:0000256" key="3">
    <source>
        <dbReference type="ARBA" id="ARBA00022989"/>
    </source>
</evidence>
<keyword evidence="7" id="KW-0732">Signal</keyword>
<dbReference type="AlphaFoldDB" id="A0AAV9UZ78"/>
<keyword evidence="3 6" id="KW-1133">Transmembrane helix</keyword>
<evidence type="ECO:0000256" key="5">
    <source>
        <dbReference type="SAM" id="MobiDB-lite"/>
    </source>
</evidence>
<feature type="signal peptide" evidence="7">
    <location>
        <begin position="1"/>
        <end position="19"/>
    </location>
</feature>
<reference evidence="8 9" key="1">
    <citation type="submission" date="2019-10" db="EMBL/GenBank/DDBJ databases">
        <authorList>
            <person name="Palmer J.M."/>
        </authorList>
    </citation>
    <scope>NUCLEOTIDE SEQUENCE [LARGE SCALE GENOMIC DNA]</scope>
    <source>
        <strain evidence="8 9">TWF730</strain>
    </source>
</reference>
<comment type="subcellular location">
    <subcellularLocation>
        <location evidence="1">Membrane</location>
        <topology evidence="1">Single-pass membrane protein</topology>
    </subcellularLocation>
</comment>
<feature type="transmembrane region" description="Helical" evidence="6">
    <location>
        <begin position="189"/>
        <end position="211"/>
    </location>
</feature>
<keyword evidence="9" id="KW-1185">Reference proteome</keyword>
<feature type="region of interest" description="Disordered" evidence="5">
    <location>
        <begin position="164"/>
        <end position="183"/>
    </location>
</feature>
<gene>
    <name evidence="8" type="ORF">TWF730_009245</name>
</gene>
<evidence type="ECO:0000313" key="9">
    <source>
        <dbReference type="Proteomes" id="UP001373714"/>
    </source>
</evidence>
<accession>A0AAV9UZ78</accession>
<evidence type="ECO:0000256" key="4">
    <source>
        <dbReference type="ARBA" id="ARBA00023136"/>
    </source>
</evidence>
<evidence type="ECO:0000256" key="6">
    <source>
        <dbReference type="SAM" id="Phobius"/>
    </source>
</evidence>
<feature type="region of interest" description="Disordered" evidence="5">
    <location>
        <begin position="218"/>
        <end position="259"/>
    </location>
</feature>
<dbReference type="PANTHER" id="PTHR15549">
    <property type="entry name" value="PAIRED IMMUNOGLOBULIN-LIKE TYPE 2 RECEPTOR"/>
    <property type="match status" value="1"/>
</dbReference>